<dbReference type="AlphaFoldDB" id="A0A8H5FZ43"/>
<accession>A0A8H5FZ43</accession>
<dbReference type="Proteomes" id="UP000559256">
    <property type="component" value="Unassembled WGS sequence"/>
</dbReference>
<protein>
    <recommendedName>
        <fullName evidence="1">AB hydrolase-1 domain-containing protein</fullName>
    </recommendedName>
</protein>
<evidence type="ECO:0000313" key="2">
    <source>
        <dbReference type="EMBL" id="KAF5354581.1"/>
    </source>
</evidence>
<name>A0A8H5FZ43_9AGAR</name>
<dbReference type="Gene3D" id="3.40.50.1820">
    <property type="entry name" value="alpha/beta hydrolase"/>
    <property type="match status" value="1"/>
</dbReference>
<sequence length="342" mass="38755">MVDLHQHAHSLNLRTVIWNRREYPGSTRYSDEEIEGQVNGRTTFLKGLGVLVKDFLMKFIVQENIPKSNGKTGGVVILGWSMGCMTAMSVFYPDTGVFDGDEEGLKTLESYVKDLVLYDPPHVAFGYPTPQGDKFYIPLTDPAYQGKTAEEKYKIFAHWAAGYYDHDLKMGVPGGLDLHGSSDRSSLDNWPEADWTKYFSIPAAIRSEKMFSPAMQKTLRKASERLLFDSPDDATKDRFPKVRITYISCAKSPWTCLWAAYETRRMFKVFLNKGRSPKRWINFTVIEDGNHFVHLDSPQNFLATLKASIVAPDSDALNAVSVSTAWVYARSEFYLRALKGKL</sequence>
<feature type="domain" description="AB hydrolase-1" evidence="1">
    <location>
        <begin position="65"/>
        <end position="303"/>
    </location>
</feature>
<dbReference type="InterPro" id="IPR000073">
    <property type="entry name" value="AB_hydrolase_1"/>
</dbReference>
<dbReference type="EMBL" id="JAACJM010000058">
    <property type="protein sequence ID" value="KAF5354581.1"/>
    <property type="molecule type" value="Genomic_DNA"/>
</dbReference>
<organism evidence="2 3">
    <name type="scientific">Tetrapyrgos nigripes</name>
    <dbReference type="NCBI Taxonomy" id="182062"/>
    <lineage>
        <taxon>Eukaryota</taxon>
        <taxon>Fungi</taxon>
        <taxon>Dikarya</taxon>
        <taxon>Basidiomycota</taxon>
        <taxon>Agaricomycotina</taxon>
        <taxon>Agaricomycetes</taxon>
        <taxon>Agaricomycetidae</taxon>
        <taxon>Agaricales</taxon>
        <taxon>Marasmiineae</taxon>
        <taxon>Marasmiaceae</taxon>
        <taxon>Tetrapyrgos</taxon>
    </lineage>
</organism>
<gene>
    <name evidence="2" type="ORF">D9758_011230</name>
</gene>
<proteinExistence type="predicted"/>
<dbReference type="SUPFAM" id="SSF53474">
    <property type="entry name" value="alpha/beta-Hydrolases"/>
    <property type="match status" value="1"/>
</dbReference>
<comment type="caution">
    <text evidence="2">The sequence shown here is derived from an EMBL/GenBank/DDBJ whole genome shotgun (WGS) entry which is preliminary data.</text>
</comment>
<evidence type="ECO:0000259" key="1">
    <source>
        <dbReference type="Pfam" id="PF12697"/>
    </source>
</evidence>
<dbReference type="OrthoDB" id="5311491at2759"/>
<dbReference type="Pfam" id="PF12697">
    <property type="entry name" value="Abhydrolase_6"/>
    <property type="match status" value="1"/>
</dbReference>
<evidence type="ECO:0000313" key="3">
    <source>
        <dbReference type="Proteomes" id="UP000559256"/>
    </source>
</evidence>
<keyword evidence="3" id="KW-1185">Reference proteome</keyword>
<dbReference type="InterPro" id="IPR029058">
    <property type="entry name" value="AB_hydrolase_fold"/>
</dbReference>
<reference evidence="2 3" key="1">
    <citation type="journal article" date="2020" name="ISME J.">
        <title>Uncovering the hidden diversity of litter-decomposition mechanisms in mushroom-forming fungi.</title>
        <authorList>
            <person name="Floudas D."/>
            <person name="Bentzer J."/>
            <person name="Ahren D."/>
            <person name="Johansson T."/>
            <person name="Persson P."/>
            <person name="Tunlid A."/>
        </authorList>
    </citation>
    <scope>NUCLEOTIDE SEQUENCE [LARGE SCALE GENOMIC DNA]</scope>
    <source>
        <strain evidence="2 3">CBS 291.85</strain>
    </source>
</reference>